<evidence type="ECO:0000256" key="2">
    <source>
        <dbReference type="ARBA" id="ARBA00022630"/>
    </source>
</evidence>
<evidence type="ECO:0000313" key="8">
    <source>
        <dbReference type="Proteomes" id="UP001219525"/>
    </source>
</evidence>
<gene>
    <name evidence="7" type="ORF">GGX14DRAFT_596597</name>
</gene>
<dbReference type="EMBL" id="JARJCW010000126">
    <property type="protein sequence ID" value="KAJ7191928.1"/>
    <property type="molecule type" value="Genomic_DNA"/>
</dbReference>
<dbReference type="GO" id="GO:0050661">
    <property type="term" value="F:NADP binding"/>
    <property type="evidence" value="ECO:0007669"/>
    <property type="project" value="InterPro"/>
</dbReference>
<dbReference type="PANTHER" id="PTHR43303:SF4">
    <property type="entry name" value="NADPH DEHYDROGENASE C23G7.10C-RELATED"/>
    <property type="match status" value="1"/>
</dbReference>
<evidence type="ECO:0000256" key="1">
    <source>
        <dbReference type="ARBA" id="ARBA00001917"/>
    </source>
</evidence>
<dbReference type="SUPFAM" id="SSF51395">
    <property type="entry name" value="FMN-linked oxidoreductases"/>
    <property type="match status" value="1"/>
</dbReference>
<dbReference type="Gene3D" id="3.20.20.70">
    <property type="entry name" value="Aldolase class I"/>
    <property type="match status" value="2"/>
</dbReference>
<evidence type="ECO:0000256" key="3">
    <source>
        <dbReference type="ARBA" id="ARBA00022643"/>
    </source>
</evidence>
<dbReference type="Pfam" id="PF00724">
    <property type="entry name" value="Oxidored_FMN"/>
    <property type="match status" value="1"/>
</dbReference>
<keyword evidence="4" id="KW-0521">NADP</keyword>
<dbReference type="Proteomes" id="UP001219525">
    <property type="component" value="Unassembled WGS sequence"/>
</dbReference>
<dbReference type="AlphaFoldDB" id="A0AAD6UTF4"/>
<dbReference type="InterPro" id="IPR001155">
    <property type="entry name" value="OxRdtase_FMN_N"/>
</dbReference>
<feature type="domain" description="NADH:flavin oxidoreductase/NADH oxidase N-terminal" evidence="6">
    <location>
        <begin position="8"/>
        <end position="350"/>
    </location>
</feature>
<organism evidence="7 8">
    <name type="scientific">Mycena pura</name>
    <dbReference type="NCBI Taxonomy" id="153505"/>
    <lineage>
        <taxon>Eukaryota</taxon>
        <taxon>Fungi</taxon>
        <taxon>Dikarya</taxon>
        <taxon>Basidiomycota</taxon>
        <taxon>Agaricomycotina</taxon>
        <taxon>Agaricomycetes</taxon>
        <taxon>Agaricomycetidae</taxon>
        <taxon>Agaricales</taxon>
        <taxon>Marasmiineae</taxon>
        <taxon>Mycenaceae</taxon>
        <taxon>Mycena</taxon>
    </lineage>
</organism>
<comment type="cofactor">
    <cofactor evidence="1">
        <name>FMN</name>
        <dbReference type="ChEBI" id="CHEBI:58210"/>
    </cofactor>
</comment>
<dbReference type="GO" id="GO:0003959">
    <property type="term" value="F:NADPH dehydrogenase activity"/>
    <property type="evidence" value="ECO:0007669"/>
    <property type="project" value="InterPro"/>
</dbReference>
<reference evidence="7" key="1">
    <citation type="submission" date="2023-03" db="EMBL/GenBank/DDBJ databases">
        <title>Massive genome expansion in bonnet fungi (Mycena s.s.) driven by repeated elements and novel gene families across ecological guilds.</title>
        <authorList>
            <consortium name="Lawrence Berkeley National Laboratory"/>
            <person name="Harder C.B."/>
            <person name="Miyauchi S."/>
            <person name="Viragh M."/>
            <person name="Kuo A."/>
            <person name="Thoen E."/>
            <person name="Andreopoulos B."/>
            <person name="Lu D."/>
            <person name="Skrede I."/>
            <person name="Drula E."/>
            <person name="Henrissat B."/>
            <person name="Morin E."/>
            <person name="Kohler A."/>
            <person name="Barry K."/>
            <person name="LaButti K."/>
            <person name="Morin E."/>
            <person name="Salamov A."/>
            <person name="Lipzen A."/>
            <person name="Mereny Z."/>
            <person name="Hegedus B."/>
            <person name="Baldrian P."/>
            <person name="Stursova M."/>
            <person name="Weitz H."/>
            <person name="Taylor A."/>
            <person name="Grigoriev I.V."/>
            <person name="Nagy L.G."/>
            <person name="Martin F."/>
            <person name="Kauserud H."/>
        </authorList>
    </citation>
    <scope>NUCLEOTIDE SEQUENCE</scope>
    <source>
        <strain evidence="7">9144</strain>
    </source>
</reference>
<evidence type="ECO:0000259" key="6">
    <source>
        <dbReference type="Pfam" id="PF00724"/>
    </source>
</evidence>
<evidence type="ECO:0000256" key="5">
    <source>
        <dbReference type="ARBA" id="ARBA00023002"/>
    </source>
</evidence>
<evidence type="ECO:0000313" key="7">
    <source>
        <dbReference type="EMBL" id="KAJ7191928.1"/>
    </source>
</evidence>
<name>A0AAD6UTF4_9AGAR</name>
<proteinExistence type="predicted"/>
<sequence length="365" mass="40718">MHGEQPILFKLLDIKGVTFKNRVFTSPMCQYSSDNGHATGWHLVLLGASGFATHSVGAICMESTVVVPEGRISRRRTMISARGLWTDLDSQMAPLKRIVEFCHSHGTKVGMQLAHAGRKASTYAPWLKDKMGHGTSWVAQADENGWPDDTYAPSAISFSDGTYPHPKAMTEEDVKYIEDAYVAATKRCLGIGFDFLEIHCAHGYYGGSLENRLRFPTRILQRVRDVWADKPLLVRISATDWKEGPEKADDGTWLQWGVEQSIIWTEHMLRSRLGVVDLLDVSSAGNWFKQEIPDPVKFGYQIEFAAAIKKAHPPLIVGGVGMIIDPEIAEGYLKDGKADVVFLARELLRNRCEEARMLGQTCQPI</sequence>
<protein>
    <recommendedName>
        <fullName evidence="6">NADH:flavin oxidoreductase/NADH oxidase N-terminal domain-containing protein</fullName>
    </recommendedName>
</protein>
<comment type="caution">
    <text evidence="7">The sequence shown here is derived from an EMBL/GenBank/DDBJ whole genome shotgun (WGS) entry which is preliminary data.</text>
</comment>
<accession>A0AAD6UTF4</accession>
<dbReference type="PANTHER" id="PTHR43303">
    <property type="entry name" value="NADPH DEHYDROGENASE C23G7.10C-RELATED"/>
    <property type="match status" value="1"/>
</dbReference>
<keyword evidence="2" id="KW-0285">Flavoprotein</keyword>
<keyword evidence="8" id="KW-1185">Reference proteome</keyword>
<keyword evidence="5" id="KW-0560">Oxidoreductase</keyword>
<keyword evidence="3" id="KW-0288">FMN</keyword>
<dbReference type="GO" id="GO:0010181">
    <property type="term" value="F:FMN binding"/>
    <property type="evidence" value="ECO:0007669"/>
    <property type="project" value="InterPro"/>
</dbReference>
<dbReference type="InterPro" id="IPR013785">
    <property type="entry name" value="Aldolase_TIM"/>
</dbReference>
<evidence type="ECO:0000256" key="4">
    <source>
        <dbReference type="ARBA" id="ARBA00022857"/>
    </source>
</evidence>
<dbReference type="InterPro" id="IPR044152">
    <property type="entry name" value="YqjM-like"/>
</dbReference>